<dbReference type="Pfam" id="PF17885">
    <property type="entry name" value="Smoa_sbd"/>
    <property type="match status" value="1"/>
</dbReference>
<dbReference type="Proteomes" id="UP000295416">
    <property type="component" value="Unassembled WGS sequence"/>
</dbReference>
<dbReference type="InterPro" id="IPR041654">
    <property type="entry name" value="StyA_sbd"/>
</dbReference>
<gene>
    <name evidence="2" type="ORF">EV207_11015</name>
</gene>
<dbReference type="Gene3D" id="3.40.50.720">
    <property type="entry name" value="NAD(P)-binding Rossmann-like Domain"/>
    <property type="match status" value="1"/>
</dbReference>
<dbReference type="Gene3D" id="3.30.9.40">
    <property type="match status" value="1"/>
</dbReference>
<dbReference type="AlphaFoldDB" id="A0A4R2P6H5"/>
<sequence>MNKKIAILGCGTAGIHLAYELLSKPYFEVTIFTKETAEEIRSGRVRSTQVHFSPALTREERYHMPNWQEAKKLHTVHISVGGKTLFSGHLDNHAQSVDQRLYFSECMNDLEQKGVHFVYQKVTADQLTQLAESYDLIVDCTGRSGPVAPFQLNRGFEQPKSPLRKCSAGYFHGVRHAEPAGIIAHIIPGEGELFEIPAYTEHGQTTVLFVEAIPGGKLDVFNRVRHAIDFKTAMIDLTESFFPEIRERMDLEVLDLCDEQAFIRTAIRPKVHLPYCTVNGKTVIGCGDSVILNDPITGQGDNTASFVTEQLFLSLIEDLDSGWNEATAEKYWERIKPYVTHVIGWSNAMMKPLPDHVLGMIMQGAEDSAVAAHIAKWFEHPTTAYNDFFEKNGVLSQ</sequence>
<dbReference type="SUPFAM" id="SSF51905">
    <property type="entry name" value="FAD/NAD(P)-binding domain"/>
    <property type="match status" value="1"/>
</dbReference>
<comment type="caution">
    <text evidence="2">The sequence shown here is derived from an EMBL/GenBank/DDBJ whole genome shotgun (WGS) entry which is preliminary data.</text>
</comment>
<protein>
    <submittedName>
        <fullName evidence="2">2-polyprenyl-6-methoxyphenol hydroxylase-like FAD-dependent oxidoreductase</fullName>
    </submittedName>
</protein>
<dbReference type="Gene3D" id="3.50.50.60">
    <property type="entry name" value="FAD/NAD(P)-binding domain"/>
    <property type="match status" value="1"/>
</dbReference>
<keyword evidence="3" id="KW-1185">Reference proteome</keyword>
<reference evidence="2 3" key="1">
    <citation type="submission" date="2019-03" db="EMBL/GenBank/DDBJ databases">
        <title>Genomic Encyclopedia of Type Strains, Phase IV (KMG-IV): sequencing the most valuable type-strain genomes for metagenomic binning, comparative biology and taxonomic classification.</title>
        <authorList>
            <person name="Goeker M."/>
        </authorList>
    </citation>
    <scope>NUCLEOTIDE SEQUENCE [LARGE SCALE GENOMIC DNA]</scope>
    <source>
        <strain evidence="2 3">DSM 19377</strain>
    </source>
</reference>
<feature type="domain" description="Styrene monooxygenase StyA putative substrate binding" evidence="1">
    <location>
        <begin position="142"/>
        <end position="248"/>
    </location>
</feature>
<organism evidence="2 3">
    <name type="scientific">Scopulibacillus darangshiensis</name>
    <dbReference type="NCBI Taxonomy" id="442528"/>
    <lineage>
        <taxon>Bacteria</taxon>
        <taxon>Bacillati</taxon>
        <taxon>Bacillota</taxon>
        <taxon>Bacilli</taxon>
        <taxon>Bacillales</taxon>
        <taxon>Sporolactobacillaceae</taxon>
        <taxon>Scopulibacillus</taxon>
    </lineage>
</organism>
<dbReference type="EMBL" id="SLXK01000010">
    <property type="protein sequence ID" value="TCP29395.1"/>
    <property type="molecule type" value="Genomic_DNA"/>
</dbReference>
<dbReference type="OrthoDB" id="9766816at2"/>
<evidence type="ECO:0000313" key="2">
    <source>
        <dbReference type="EMBL" id="TCP29395.1"/>
    </source>
</evidence>
<evidence type="ECO:0000259" key="1">
    <source>
        <dbReference type="Pfam" id="PF17885"/>
    </source>
</evidence>
<evidence type="ECO:0000313" key="3">
    <source>
        <dbReference type="Proteomes" id="UP000295416"/>
    </source>
</evidence>
<dbReference type="RefSeq" id="WP_132745738.1">
    <property type="nucleotide sequence ID" value="NZ_SLXK01000010.1"/>
</dbReference>
<dbReference type="InterPro" id="IPR036188">
    <property type="entry name" value="FAD/NAD-bd_sf"/>
</dbReference>
<accession>A0A4R2P6H5</accession>
<name>A0A4R2P6H5_9BACL</name>
<proteinExistence type="predicted"/>